<dbReference type="AlphaFoldDB" id="A0A9N9QCS2"/>
<dbReference type="OrthoDB" id="4851849at2759"/>
<name>A0A9N9QCS2_9HELO</name>
<evidence type="ECO:0000313" key="2">
    <source>
        <dbReference type="Proteomes" id="UP000701801"/>
    </source>
</evidence>
<evidence type="ECO:0000313" key="1">
    <source>
        <dbReference type="EMBL" id="CAG8983444.1"/>
    </source>
</evidence>
<proteinExistence type="predicted"/>
<dbReference type="EMBL" id="CAJVRM010000726">
    <property type="protein sequence ID" value="CAG8983444.1"/>
    <property type="molecule type" value="Genomic_DNA"/>
</dbReference>
<dbReference type="Proteomes" id="UP000701801">
    <property type="component" value="Unassembled WGS sequence"/>
</dbReference>
<organism evidence="1 2">
    <name type="scientific">Hymenoscyphus albidus</name>
    <dbReference type="NCBI Taxonomy" id="595503"/>
    <lineage>
        <taxon>Eukaryota</taxon>
        <taxon>Fungi</taxon>
        <taxon>Dikarya</taxon>
        <taxon>Ascomycota</taxon>
        <taxon>Pezizomycotina</taxon>
        <taxon>Leotiomycetes</taxon>
        <taxon>Helotiales</taxon>
        <taxon>Helotiaceae</taxon>
        <taxon>Hymenoscyphus</taxon>
    </lineage>
</organism>
<dbReference type="InterPro" id="IPR027796">
    <property type="entry name" value="OTT_1508_deam-like"/>
</dbReference>
<dbReference type="Pfam" id="PF14441">
    <property type="entry name" value="OTT_1508_deam"/>
    <property type="match status" value="1"/>
</dbReference>
<protein>
    <submittedName>
        <fullName evidence="1">Uncharacterized protein</fullName>
    </submittedName>
</protein>
<gene>
    <name evidence="1" type="ORF">HYALB_00000613</name>
</gene>
<keyword evidence="2" id="KW-1185">Reference proteome</keyword>
<reference evidence="1" key="1">
    <citation type="submission" date="2021-07" db="EMBL/GenBank/DDBJ databases">
        <authorList>
            <person name="Durling M."/>
        </authorList>
    </citation>
    <scope>NUCLEOTIDE SEQUENCE</scope>
</reference>
<comment type="caution">
    <text evidence="1">The sequence shown here is derived from an EMBL/GenBank/DDBJ whole genome shotgun (WGS) entry which is preliminary data.</text>
</comment>
<accession>A0A9N9QCS2</accession>
<sequence length="473" mass="53644">MSKRNPRTAHPSKSIWRPPLQEDSFRRNLVTLEERTNAVPMAPLAFDAEVWIRGRESGGDEDHILPLKVEQQLADEFASLAAVEEGAQSVAAVCVEEVSRSLSVNPMRDECEKRNGNGNGKRKSLRLRFAALDTTLDSNIKSLLLDMSALLCQFTSSEEGCVEAIFEKVLALHQRRLLARLRSKKWEKPKYLAKSHKKALWKDFVNLKHRTQFLYSKKEKSSLSSILASLDSLAKIYADFEVIEDEGERLRDLVIKSYEFSVSGEAKGYLKRLEDSVGKVATSQVSSAIKSLRQIQKIGSYRRICYSLVNISRAYKEVFEGGIEMEFLSGHEGVETSVGYESWAGSMHVHAEIQLCVFYDLLFQSSADKPPIHAKPGFPKPRAIGISKSLCFLCFQFLQKHKEFFPSRTHGRLYDQWTVPDLKEFSDEMAEKYTCVLSSVDAEVRGLIEDEPEGWRVEPMTSLDVYFCESVNT</sequence>